<organism evidence="5">
    <name type="scientific">freshwater metagenome</name>
    <dbReference type="NCBI Taxonomy" id="449393"/>
    <lineage>
        <taxon>unclassified sequences</taxon>
        <taxon>metagenomes</taxon>
        <taxon>ecological metagenomes</taxon>
    </lineage>
</organism>
<dbReference type="EMBL" id="CAEZYR010000146">
    <property type="protein sequence ID" value="CAB4766471.1"/>
    <property type="molecule type" value="Genomic_DNA"/>
</dbReference>
<dbReference type="InterPro" id="IPR029058">
    <property type="entry name" value="AB_hydrolase_fold"/>
</dbReference>
<evidence type="ECO:0000313" key="3">
    <source>
        <dbReference type="EMBL" id="CAB4766471.1"/>
    </source>
</evidence>
<dbReference type="GO" id="GO:0016787">
    <property type="term" value="F:hydrolase activity"/>
    <property type="evidence" value="ECO:0007669"/>
    <property type="project" value="UniProtKB-KW"/>
</dbReference>
<dbReference type="InterPro" id="IPR050300">
    <property type="entry name" value="GDXG_lipolytic_enzyme"/>
</dbReference>
<protein>
    <submittedName>
        <fullName evidence="5">Unannotated protein</fullName>
    </submittedName>
</protein>
<dbReference type="EMBL" id="CAFABA010000006">
    <property type="protein sequence ID" value="CAB4814789.1"/>
    <property type="molecule type" value="Genomic_DNA"/>
</dbReference>
<dbReference type="AlphaFoldDB" id="A0A6J7G1G5"/>
<dbReference type="EMBL" id="CAFBOS010000314">
    <property type="protein sequence ID" value="CAB5026819.1"/>
    <property type="molecule type" value="Genomic_DNA"/>
</dbReference>
<feature type="domain" description="Alpha/beta hydrolase fold-3" evidence="2">
    <location>
        <begin position="86"/>
        <end position="291"/>
    </location>
</feature>
<evidence type="ECO:0000259" key="2">
    <source>
        <dbReference type="Pfam" id="PF07859"/>
    </source>
</evidence>
<reference evidence="5" key="1">
    <citation type="submission" date="2020-05" db="EMBL/GenBank/DDBJ databases">
        <authorList>
            <person name="Chiriac C."/>
            <person name="Salcher M."/>
            <person name="Ghai R."/>
            <person name="Kavagutti S V."/>
        </authorList>
    </citation>
    <scope>NUCLEOTIDE SEQUENCE</scope>
</reference>
<gene>
    <name evidence="3" type="ORF">UFOPK2754_02819</name>
    <name evidence="4" type="ORF">UFOPK3139_00265</name>
    <name evidence="5" type="ORF">UFOPK3543_00835</name>
    <name evidence="6" type="ORF">UFOPK3967_03115</name>
</gene>
<evidence type="ECO:0000313" key="4">
    <source>
        <dbReference type="EMBL" id="CAB4814789.1"/>
    </source>
</evidence>
<proteinExistence type="predicted"/>
<evidence type="ECO:0000313" key="5">
    <source>
        <dbReference type="EMBL" id="CAB4900454.1"/>
    </source>
</evidence>
<dbReference type="Gene3D" id="3.40.50.1820">
    <property type="entry name" value="alpha/beta hydrolase"/>
    <property type="match status" value="1"/>
</dbReference>
<evidence type="ECO:0000256" key="1">
    <source>
        <dbReference type="ARBA" id="ARBA00022801"/>
    </source>
</evidence>
<evidence type="ECO:0000313" key="6">
    <source>
        <dbReference type="EMBL" id="CAB5026819.1"/>
    </source>
</evidence>
<keyword evidence="1" id="KW-0378">Hydrolase</keyword>
<dbReference type="PANTHER" id="PTHR48081">
    <property type="entry name" value="AB HYDROLASE SUPERFAMILY PROTEIN C4A8.06C"/>
    <property type="match status" value="1"/>
</dbReference>
<dbReference type="Pfam" id="PF07859">
    <property type="entry name" value="Abhydrolase_3"/>
    <property type="match status" value="1"/>
</dbReference>
<name>A0A6J7G1G5_9ZZZZ</name>
<sequence>MALHPDIRPIVDALRNVPAAEDGNDESNVVRRRTAMNAMTENTFLSVSAAGPRMTKEVTHIIAVPRGEIRVRAYYPRSDGPLPAFVSIHGGGWWLGNIDLYNHSCRATAAATDAAVFAVGYRLAPEHRFPTAAEDCYAALCWVAANADTIGIDPARIAVGGGSAGGNLAAVVALMARDREGPALRAQILDIPVTDLTMSTPSITSNGTGYMLTRIGMEECRAFYAPDPADWTNPYASPLLATDHANLPPACITTCEYDPLRDEGERYGAALVAAGVPVLMQRALGHIHGSHHMVKLATDAAVYDRRAHAFLHQHLHED</sequence>
<dbReference type="PANTHER" id="PTHR48081:SF8">
    <property type="entry name" value="ALPHA_BETA HYDROLASE FOLD-3 DOMAIN-CONTAINING PROTEIN-RELATED"/>
    <property type="match status" value="1"/>
</dbReference>
<dbReference type="InterPro" id="IPR013094">
    <property type="entry name" value="AB_hydrolase_3"/>
</dbReference>
<dbReference type="SUPFAM" id="SSF53474">
    <property type="entry name" value="alpha/beta-Hydrolases"/>
    <property type="match status" value="1"/>
</dbReference>
<accession>A0A6J7G1G5</accession>
<dbReference type="EMBL" id="CAFBMH010000020">
    <property type="protein sequence ID" value="CAB4900454.1"/>
    <property type="molecule type" value="Genomic_DNA"/>
</dbReference>